<dbReference type="AlphaFoldDB" id="A0A087U9U2"/>
<gene>
    <name evidence="1" type="ORF">X975_08840</name>
</gene>
<dbReference type="Proteomes" id="UP000054359">
    <property type="component" value="Unassembled WGS sequence"/>
</dbReference>
<dbReference type="EMBL" id="KK118881">
    <property type="protein sequence ID" value="KFM74131.1"/>
    <property type="molecule type" value="Genomic_DNA"/>
</dbReference>
<organism evidence="1 2">
    <name type="scientific">Stegodyphus mimosarum</name>
    <name type="common">African social velvet spider</name>
    <dbReference type="NCBI Taxonomy" id="407821"/>
    <lineage>
        <taxon>Eukaryota</taxon>
        <taxon>Metazoa</taxon>
        <taxon>Ecdysozoa</taxon>
        <taxon>Arthropoda</taxon>
        <taxon>Chelicerata</taxon>
        <taxon>Arachnida</taxon>
        <taxon>Araneae</taxon>
        <taxon>Araneomorphae</taxon>
        <taxon>Entelegynae</taxon>
        <taxon>Eresoidea</taxon>
        <taxon>Eresidae</taxon>
        <taxon>Stegodyphus</taxon>
    </lineage>
</organism>
<accession>A0A087U9U2</accession>
<sequence length="123" mass="13966">MPFKPRLLSILREGPLPHWREFEECLADIISFAQDHLKLPPRASATAPSSTPQVATDPKSIQRLYRRNRRRAVRLIVQGDSPRCPLDCLTVYDHFTSTEPPRFTDASLFADVSPAPTEVDCHQ</sequence>
<reference evidence="1 2" key="1">
    <citation type="submission" date="2013-11" db="EMBL/GenBank/DDBJ databases">
        <title>Genome sequencing of Stegodyphus mimosarum.</title>
        <authorList>
            <person name="Bechsgaard J."/>
        </authorList>
    </citation>
    <scope>NUCLEOTIDE SEQUENCE [LARGE SCALE GENOMIC DNA]</scope>
</reference>
<feature type="non-terminal residue" evidence="1">
    <location>
        <position position="123"/>
    </location>
</feature>
<proteinExistence type="predicted"/>
<evidence type="ECO:0000313" key="2">
    <source>
        <dbReference type="Proteomes" id="UP000054359"/>
    </source>
</evidence>
<evidence type="ECO:0000313" key="1">
    <source>
        <dbReference type="EMBL" id="KFM74131.1"/>
    </source>
</evidence>
<name>A0A087U9U2_STEMI</name>
<keyword evidence="2" id="KW-1185">Reference proteome</keyword>
<protein>
    <submittedName>
        <fullName evidence="1">Uncharacterized protein</fullName>
    </submittedName>
</protein>